<dbReference type="Proteomes" id="UP000307968">
    <property type="component" value="Chromosome"/>
</dbReference>
<evidence type="ECO:0000259" key="2">
    <source>
        <dbReference type="Pfam" id="PF19029"/>
    </source>
</evidence>
<dbReference type="InterPro" id="IPR043605">
    <property type="entry name" value="DUF883_C"/>
</dbReference>
<dbReference type="EMBL" id="LR134155">
    <property type="protein sequence ID" value="VEA68036.1"/>
    <property type="molecule type" value="Genomic_DNA"/>
</dbReference>
<dbReference type="AlphaFoldDB" id="A0A3S4G7D2"/>
<keyword evidence="1" id="KW-0472">Membrane</keyword>
<dbReference type="Proteomes" id="UP000271603">
    <property type="component" value="Chromosome"/>
</dbReference>
<dbReference type="EMBL" id="LR590463">
    <property type="protein sequence ID" value="VTP64536.1"/>
    <property type="molecule type" value="Genomic_DNA"/>
</dbReference>
<dbReference type="Pfam" id="PF19029">
    <property type="entry name" value="DUF883_C"/>
    <property type="match status" value="1"/>
</dbReference>
<reference evidence="3 5" key="1">
    <citation type="submission" date="2018-12" db="EMBL/GenBank/DDBJ databases">
        <authorList>
            <consortium name="Pathogen Informatics"/>
        </authorList>
    </citation>
    <scope>NUCLEOTIDE SEQUENCE [LARGE SCALE GENOMIC DNA]</scope>
    <source>
        <strain evidence="4 6">NCTC12971</strain>
        <strain evidence="3 5">NCTC9419</strain>
    </source>
</reference>
<proteinExistence type="predicted"/>
<gene>
    <name evidence="4" type="ORF">NCTC12971_03609</name>
    <name evidence="3" type="ORF">NCTC9419_00235</name>
</gene>
<keyword evidence="1" id="KW-1133">Transmembrane helix</keyword>
<accession>A0A3S4G7D2</accession>
<dbReference type="GeneID" id="61766450"/>
<protein>
    <submittedName>
        <fullName evidence="3">Bacterial protein of uncharacterized function (DUF883)</fullName>
    </submittedName>
</protein>
<evidence type="ECO:0000313" key="4">
    <source>
        <dbReference type="EMBL" id="VTP64536.1"/>
    </source>
</evidence>
<feature type="domain" description="DUF883" evidence="2">
    <location>
        <begin position="38"/>
        <end position="65"/>
    </location>
</feature>
<evidence type="ECO:0000256" key="1">
    <source>
        <dbReference type="SAM" id="Phobius"/>
    </source>
</evidence>
<organism evidence="3 5">
    <name type="scientific">Serratia rubidaea</name>
    <name type="common">Serratia marinorubra</name>
    <dbReference type="NCBI Taxonomy" id="61652"/>
    <lineage>
        <taxon>Bacteria</taxon>
        <taxon>Pseudomonadati</taxon>
        <taxon>Pseudomonadota</taxon>
        <taxon>Gammaproteobacteria</taxon>
        <taxon>Enterobacterales</taxon>
        <taxon>Yersiniaceae</taxon>
        <taxon>Serratia</taxon>
    </lineage>
</organism>
<dbReference type="RefSeq" id="WP_072186191.1">
    <property type="nucleotide sequence ID" value="NZ_CAMIPJ010000001.1"/>
</dbReference>
<feature type="transmembrane region" description="Helical" evidence="1">
    <location>
        <begin position="45"/>
        <end position="63"/>
    </location>
</feature>
<evidence type="ECO:0000313" key="6">
    <source>
        <dbReference type="Proteomes" id="UP000307968"/>
    </source>
</evidence>
<keyword evidence="1" id="KW-0812">Transmembrane</keyword>
<evidence type="ECO:0000313" key="3">
    <source>
        <dbReference type="EMBL" id="VEA68036.1"/>
    </source>
</evidence>
<sequence length="65" mass="6690">MFVKNDSKDGVESAGGSARACACEVRACVKEAADRSCRYVKDNPWAGVGAGAVIGLVVGFLLGKK</sequence>
<name>A0A3S4G7D2_SERRU</name>
<evidence type="ECO:0000313" key="5">
    <source>
        <dbReference type="Proteomes" id="UP000271603"/>
    </source>
</evidence>